<protein>
    <submittedName>
        <fullName evidence="2">Uncharacterized protein</fullName>
    </submittedName>
</protein>
<sequence length="123" mass="14429">MKLLIFLFAIFVFVAAHWEPRSKEQHDKDGEACFKSEVIHGDMIDYETKCFLRCVLMKNNVWNDTTGYNVERAYNEATHIGLRASKEGLTECNSDDKKDKDPCLWVNNILRCAYEHNYMKPNF</sequence>
<evidence type="ECO:0000313" key="3">
    <source>
        <dbReference type="Proteomes" id="UP000594454"/>
    </source>
</evidence>
<dbReference type="AlphaFoldDB" id="A0A7R8YVF1"/>
<dbReference type="EMBL" id="LR899012">
    <property type="protein sequence ID" value="CAD7087232.1"/>
    <property type="molecule type" value="Genomic_DNA"/>
</dbReference>
<evidence type="ECO:0000313" key="2">
    <source>
        <dbReference type="EMBL" id="CAD7087232.1"/>
    </source>
</evidence>
<gene>
    <name evidence="2" type="ORF">HERILL_LOCUS9952</name>
</gene>
<evidence type="ECO:0000256" key="1">
    <source>
        <dbReference type="SAM" id="SignalP"/>
    </source>
</evidence>
<feature type="chain" id="PRO_5030850750" evidence="1">
    <location>
        <begin position="17"/>
        <end position="123"/>
    </location>
</feature>
<dbReference type="Proteomes" id="UP000594454">
    <property type="component" value="Chromosome 4"/>
</dbReference>
<feature type="signal peptide" evidence="1">
    <location>
        <begin position="1"/>
        <end position="16"/>
    </location>
</feature>
<keyword evidence="1" id="KW-0732">Signal</keyword>
<accession>A0A7R8YVF1</accession>
<dbReference type="OrthoDB" id="7989148at2759"/>
<dbReference type="GO" id="GO:0005549">
    <property type="term" value="F:odorant binding"/>
    <property type="evidence" value="ECO:0007669"/>
    <property type="project" value="InterPro"/>
</dbReference>
<dbReference type="SUPFAM" id="SSF47565">
    <property type="entry name" value="Insect pheromone/odorant-binding proteins"/>
    <property type="match status" value="1"/>
</dbReference>
<proteinExistence type="predicted"/>
<keyword evidence="3" id="KW-1185">Reference proteome</keyword>
<organism evidence="2 3">
    <name type="scientific">Hermetia illucens</name>
    <name type="common">Black soldier fly</name>
    <dbReference type="NCBI Taxonomy" id="343691"/>
    <lineage>
        <taxon>Eukaryota</taxon>
        <taxon>Metazoa</taxon>
        <taxon>Ecdysozoa</taxon>
        <taxon>Arthropoda</taxon>
        <taxon>Hexapoda</taxon>
        <taxon>Insecta</taxon>
        <taxon>Pterygota</taxon>
        <taxon>Neoptera</taxon>
        <taxon>Endopterygota</taxon>
        <taxon>Diptera</taxon>
        <taxon>Brachycera</taxon>
        <taxon>Stratiomyomorpha</taxon>
        <taxon>Stratiomyidae</taxon>
        <taxon>Hermetiinae</taxon>
        <taxon>Hermetia</taxon>
    </lineage>
</organism>
<dbReference type="InterPro" id="IPR006170">
    <property type="entry name" value="PBP/GOBP"/>
</dbReference>
<dbReference type="InterPro" id="IPR036728">
    <property type="entry name" value="PBP_GOBP_sf"/>
</dbReference>
<dbReference type="Gene3D" id="1.10.238.20">
    <property type="entry name" value="Pheromone/general odorant binding protein domain"/>
    <property type="match status" value="1"/>
</dbReference>
<dbReference type="InParanoid" id="A0A7R8YVF1"/>
<name>A0A7R8YVF1_HERIL</name>
<reference evidence="2 3" key="1">
    <citation type="submission" date="2020-11" db="EMBL/GenBank/DDBJ databases">
        <authorList>
            <person name="Wallbank WR R."/>
            <person name="Pardo Diaz C."/>
            <person name="Kozak K."/>
            <person name="Martin S."/>
            <person name="Jiggins C."/>
            <person name="Moest M."/>
            <person name="Warren A I."/>
            <person name="Generalovic N T."/>
            <person name="Byers J.R.P. K."/>
            <person name="Montejo-Kovacevich G."/>
            <person name="Yen C E."/>
        </authorList>
    </citation>
    <scope>NUCLEOTIDE SEQUENCE [LARGE SCALE GENOMIC DNA]</scope>
</reference>
<dbReference type="CDD" id="cd23992">
    <property type="entry name" value="PBP_GOBP"/>
    <property type="match status" value="1"/>
</dbReference>
<dbReference type="Pfam" id="PF01395">
    <property type="entry name" value="PBP_GOBP"/>
    <property type="match status" value="1"/>
</dbReference>